<feature type="region of interest" description="Disordered" evidence="1">
    <location>
        <begin position="121"/>
        <end position="181"/>
    </location>
</feature>
<dbReference type="Pfam" id="PF01693">
    <property type="entry name" value="Cauli_VI"/>
    <property type="match status" value="1"/>
</dbReference>
<proteinExistence type="predicted"/>
<protein>
    <recommendedName>
        <fullName evidence="2">Ribonuclease H1 N-terminal domain-containing protein</fullName>
    </recommendedName>
</protein>
<accession>A0AA39J0L0</accession>
<feature type="compositionally biased region" description="Polar residues" evidence="1">
    <location>
        <begin position="134"/>
        <end position="167"/>
    </location>
</feature>
<evidence type="ECO:0000256" key="1">
    <source>
        <dbReference type="SAM" id="MobiDB-lite"/>
    </source>
</evidence>
<organism evidence="3 4">
    <name type="scientific">Armillaria borealis</name>
    <dbReference type="NCBI Taxonomy" id="47425"/>
    <lineage>
        <taxon>Eukaryota</taxon>
        <taxon>Fungi</taxon>
        <taxon>Dikarya</taxon>
        <taxon>Basidiomycota</taxon>
        <taxon>Agaricomycotina</taxon>
        <taxon>Agaricomycetes</taxon>
        <taxon>Agaricomycetidae</taxon>
        <taxon>Agaricales</taxon>
        <taxon>Marasmiineae</taxon>
        <taxon>Physalacriaceae</taxon>
        <taxon>Armillaria</taxon>
    </lineage>
</organism>
<sequence length="314" mass="34586">MSSTPPSSPSSFHPSTRSLSRQSSCAQSAAKSTPYYKHEPTFSGTFLDDETEEELGNCILLNFMIHQSNELHSDDDGAITTTTMTTVTTTVVKSPSCVTIPRFQTPLPTLMKPEMNRCSASTSTLSYSPLSPTKLCQSPAPSTQFDHSSPIKTPVSSDQARNSQNIKTKGKGKAKQPSTPKLSYRIPHPNELLCPGHIFPAPKKWHVVTVGQDVGIFSSWLDAKACIRGVTDNCHVTWPTYAQALEEYRRQYDASNIEIVLLPGSEWANAVSLEDEYGQLDYNEEVEQALCEAEAHAVAEQAYKSVMEACRYKV</sequence>
<dbReference type="InterPro" id="IPR009027">
    <property type="entry name" value="Ribosomal_bL9/RNase_H1_N"/>
</dbReference>
<dbReference type="AlphaFoldDB" id="A0AA39J0L0"/>
<evidence type="ECO:0000313" key="3">
    <source>
        <dbReference type="EMBL" id="KAK0432579.1"/>
    </source>
</evidence>
<dbReference type="SUPFAM" id="SSF55658">
    <property type="entry name" value="L9 N-domain-like"/>
    <property type="match status" value="1"/>
</dbReference>
<reference evidence="3" key="1">
    <citation type="submission" date="2023-06" db="EMBL/GenBank/DDBJ databases">
        <authorList>
            <consortium name="Lawrence Berkeley National Laboratory"/>
            <person name="Ahrendt S."/>
            <person name="Sahu N."/>
            <person name="Indic B."/>
            <person name="Wong-Bajracharya J."/>
            <person name="Merenyi Z."/>
            <person name="Ke H.-M."/>
            <person name="Monk M."/>
            <person name="Kocsube S."/>
            <person name="Drula E."/>
            <person name="Lipzen A."/>
            <person name="Balint B."/>
            <person name="Henrissat B."/>
            <person name="Andreopoulos B."/>
            <person name="Martin F.M."/>
            <person name="Harder C.B."/>
            <person name="Rigling D."/>
            <person name="Ford K.L."/>
            <person name="Foster G.D."/>
            <person name="Pangilinan J."/>
            <person name="Papanicolaou A."/>
            <person name="Barry K."/>
            <person name="LaButti K."/>
            <person name="Viragh M."/>
            <person name="Koriabine M."/>
            <person name="Yan M."/>
            <person name="Riley R."/>
            <person name="Champramary S."/>
            <person name="Plett K.L."/>
            <person name="Tsai I.J."/>
            <person name="Slot J."/>
            <person name="Sipos G."/>
            <person name="Plett J."/>
            <person name="Nagy L.G."/>
            <person name="Grigoriev I.V."/>
        </authorList>
    </citation>
    <scope>NUCLEOTIDE SEQUENCE</scope>
    <source>
        <strain evidence="3">FPL87.14</strain>
    </source>
</reference>
<gene>
    <name evidence="3" type="ORF">EV421DRAFT_1910837</name>
</gene>
<evidence type="ECO:0000313" key="4">
    <source>
        <dbReference type="Proteomes" id="UP001175226"/>
    </source>
</evidence>
<dbReference type="InterPro" id="IPR037056">
    <property type="entry name" value="RNase_H1_N_sf"/>
</dbReference>
<dbReference type="Gene3D" id="3.40.970.10">
    <property type="entry name" value="Ribonuclease H1, N-terminal domain"/>
    <property type="match status" value="1"/>
</dbReference>
<keyword evidence="4" id="KW-1185">Reference proteome</keyword>
<dbReference type="EMBL" id="JAUEPT010000092">
    <property type="protein sequence ID" value="KAK0432579.1"/>
    <property type="molecule type" value="Genomic_DNA"/>
</dbReference>
<name>A0AA39J0L0_9AGAR</name>
<feature type="compositionally biased region" description="Low complexity" evidence="1">
    <location>
        <begin position="1"/>
        <end position="20"/>
    </location>
</feature>
<evidence type="ECO:0000259" key="2">
    <source>
        <dbReference type="Pfam" id="PF01693"/>
    </source>
</evidence>
<feature type="compositionally biased region" description="Low complexity" evidence="1">
    <location>
        <begin position="121"/>
        <end position="133"/>
    </location>
</feature>
<comment type="caution">
    <text evidence="3">The sequence shown here is derived from an EMBL/GenBank/DDBJ whole genome shotgun (WGS) entry which is preliminary data.</text>
</comment>
<feature type="region of interest" description="Disordered" evidence="1">
    <location>
        <begin position="1"/>
        <end position="24"/>
    </location>
</feature>
<feature type="domain" description="Ribonuclease H1 N-terminal" evidence="2">
    <location>
        <begin position="204"/>
        <end position="245"/>
    </location>
</feature>
<dbReference type="Proteomes" id="UP001175226">
    <property type="component" value="Unassembled WGS sequence"/>
</dbReference>
<dbReference type="InterPro" id="IPR011320">
    <property type="entry name" value="RNase_H1_N"/>
</dbReference>